<dbReference type="RefSeq" id="WP_144728357.1">
    <property type="nucleotide sequence ID" value="NZ_ML675578.1"/>
</dbReference>
<keyword evidence="2" id="KW-1185">Reference proteome</keyword>
<evidence type="ECO:0000313" key="1">
    <source>
        <dbReference type="EMBL" id="TVP41785.1"/>
    </source>
</evidence>
<gene>
    <name evidence="1" type="ORF">NARC_10191</name>
</gene>
<protein>
    <submittedName>
        <fullName evidence="1">Uncharacterized protein</fullName>
    </submittedName>
</protein>
<comment type="caution">
    <text evidence="1">The sequence shown here is derived from an EMBL/GenBank/DDBJ whole genome shotgun (WGS) entry which is preliminary data.</text>
</comment>
<dbReference type="AlphaFoldDB" id="A0A557SYV2"/>
<evidence type="ECO:0000313" key="2">
    <source>
        <dbReference type="Proteomes" id="UP000315289"/>
    </source>
</evidence>
<accession>A0A557SYV2</accession>
<proteinExistence type="predicted"/>
<organism evidence="1 2">
    <name type="scientific">Candidatus Nitrosocosmicus arcticus</name>
    <dbReference type="NCBI Taxonomy" id="2035267"/>
    <lineage>
        <taxon>Archaea</taxon>
        <taxon>Nitrososphaerota</taxon>
        <taxon>Nitrososphaeria</taxon>
        <taxon>Nitrososphaerales</taxon>
        <taxon>Nitrososphaeraceae</taxon>
        <taxon>Candidatus Nitrosocosmicus</taxon>
    </lineage>
</organism>
<dbReference type="Proteomes" id="UP000315289">
    <property type="component" value="Unassembled WGS sequence"/>
</dbReference>
<dbReference type="EMBL" id="VOAH01000001">
    <property type="protein sequence ID" value="TVP41785.1"/>
    <property type="molecule type" value="Genomic_DNA"/>
</dbReference>
<name>A0A557SYV2_9ARCH</name>
<reference evidence="1 2" key="1">
    <citation type="journal article" date="2019" name="Front. Microbiol.">
        <title>Ammonia Oxidation by the Arctic Terrestrial Thaumarchaeote Candidatus Nitrosocosmicus arcticus Is Stimulated by Increasing Temperatures.</title>
        <authorList>
            <person name="Alves R.J.E."/>
            <person name="Kerou M."/>
            <person name="Zappe A."/>
            <person name="Bittner R."/>
            <person name="Abby S.S."/>
            <person name="Schmidt H.A."/>
            <person name="Pfeifer K."/>
            <person name="Schleper C."/>
        </authorList>
    </citation>
    <scope>NUCLEOTIDE SEQUENCE [LARGE SCALE GENOMIC DNA]</scope>
    <source>
        <strain evidence="1 2">Kfb</strain>
    </source>
</reference>
<sequence length="86" mass="9906">MKTSNFYAELQDRIIDFLYNNDSNEVIYVEKTDLVSEGFSSESDFFIEYLPKVLATVEKIVPLDIDLIKHRLRGKVVVSQGGYFHG</sequence>